<comment type="catalytic activity">
    <reaction evidence="8">
        <text>N(6)-acetyl-L-lysyl-[protein] + NAD(+) + H2O = 2''-O-acetyl-ADP-D-ribose + nicotinamide + L-lysyl-[protein]</text>
        <dbReference type="Rhea" id="RHEA:43636"/>
        <dbReference type="Rhea" id="RHEA-COMP:9752"/>
        <dbReference type="Rhea" id="RHEA-COMP:10731"/>
        <dbReference type="ChEBI" id="CHEBI:15377"/>
        <dbReference type="ChEBI" id="CHEBI:17154"/>
        <dbReference type="ChEBI" id="CHEBI:29969"/>
        <dbReference type="ChEBI" id="CHEBI:57540"/>
        <dbReference type="ChEBI" id="CHEBI:61930"/>
        <dbReference type="ChEBI" id="CHEBI:83767"/>
        <dbReference type="EC" id="2.3.1.286"/>
    </reaction>
</comment>
<feature type="binding site" evidence="11 12">
    <location>
        <position position="156"/>
    </location>
    <ligand>
        <name>Zn(2+)</name>
        <dbReference type="ChEBI" id="CHEBI:29105"/>
    </ligand>
</feature>
<dbReference type="GO" id="GO:0017136">
    <property type="term" value="F:histone deacetylase activity, NAD-dependent"/>
    <property type="evidence" value="ECO:0007669"/>
    <property type="project" value="InterPro"/>
</dbReference>
<dbReference type="FunCoup" id="A0A067MJH6">
    <property type="interactions" value="236"/>
</dbReference>
<dbReference type="PIRSF" id="PIRSF037938">
    <property type="entry name" value="SIR2_euk"/>
    <property type="match status" value="1"/>
</dbReference>
<dbReference type="GO" id="GO:0005634">
    <property type="term" value="C:nucleus"/>
    <property type="evidence" value="ECO:0007669"/>
    <property type="project" value="TreeGrafter"/>
</dbReference>
<feature type="binding site" evidence="10">
    <location>
        <position position="265"/>
    </location>
    <ligand>
        <name>NAD(+)</name>
        <dbReference type="ChEBI" id="CHEBI:57540"/>
    </ligand>
</feature>
<name>A0A067MJH6_BOTB1</name>
<feature type="compositionally biased region" description="Basic and acidic residues" evidence="13">
    <location>
        <begin position="363"/>
        <end position="376"/>
    </location>
</feature>
<comment type="subcellular location">
    <subcellularLocation>
        <location evidence="1">Mitochondrion</location>
    </subcellularLocation>
</comment>
<keyword evidence="5 8" id="KW-0862">Zinc</keyword>
<dbReference type="OrthoDB" id="420264at2759"/>
<dbReference type="HOGENOM" id="CLU_023643_0_0_1"/>
<sequence length="383" mass="42148">MGAAQSFEFNDDPPKILEAKDLAAIASYIKSGKCKNVFIMAGAGISTAAGIPDFRSPDTGIYSNLEKLGLPNPEAVFDIQYFRIKPEPFYELARELAPGKFKPTLTHAFIRLLHEKSLLHTCFTQNIDTLERRAGVPPDKLVEAHGSFATQRCIDCREPYPDDDMADAIRRGVVPVCLDPSCGGLVKPDIVFFGESLPPNFHSALPALQTAEDSLAIVLGTSLKVRPFALLPEMVPETSPRLLINLDHVGSFGSRTDDVIVLAKCDEGVIMLCRELGWEDELKRLWNEAQGGTAEQGPEQEKEKEKEKEKEQEAQGHQALAKEDKNLESDMDQLVKDAQRALAIGDAESDKARIVEPLLEVREELSKQEEAPKDGVPDSDATV</sequence>
<dbReference type="Proteomes" id="UP000027195">
    <property type="component" value="Unassembled WGS sequence"/>
</dbReference>
<feature type="binding site" evidence="11 12">
    <location>
        <position position="153"/>
    </location>
    <ligand>
        <name>Zn(2+)</name>
        <dbReference type="ChEBI" id="CHEBI:29105"/>
    </ligand>
</feature>
<evidence type="ECO:0000256" key="10">
    <source>
        <dbReference type="PIRSR" id="PIRSR037938-2"/>
    </source>
</evidence>
<dbReference type="Gene3D" id="3.40.50.1220">
    <property type="entry name" value="TPP-binding domain"/>
    <property type="match status" value="1"/>
</dbReference>
<evidence type="ECO:0000313" key="15">
    <source>
        <dbReference type="EMBL" id="KDQ12037.1"/>
    </source>
</evidence>
<dbReference type="EC" id="2.3.1.286" evidence="8"/>
<feature type="domain" description="Deacetylase sirtuin-type" evidence="14">
    <location>
        <begin position="12"/>
        <end position="279"/>
    </location>
</feature>
<dbReference type="PANTHER" id="PTHR11085:SF6">
    <property type="entry name" value="NAD-DEPENDENT PROTEIN DEACETYLASE SIRTUIN-2"/>
    <property type="match status" value="1"/>
</dbReference>
<feature type="compositionally biased region" description="Basic and acidic residues" evidence="13">
    <location>
        <begin position="299"/>
        <end position="332"/>
    </location>
</feature>
<comment type="cofactor">
    <cofactor evidence="11">
        <name>Zn(2+)</name>
        <dbReference type="ChEBI" id="CHEBI:29105"/>
    </cofactor>
    <text evidence="11">Binds 1 zinc ion per subunit.</text>
</comment>
<feature type="binding site" evidence="10">
    <location>
        <begin position="53"/>
        <end position="55"/>
    </location>
    <ligand>
        <name>NAD(+)</name>
        <dbReference type="ChEBI" id="CHEBI:57540"/>
    </ligand>
</feature>
<keyword evidence="7" id="KW-0496">Mitochondrion</keyword>
<feature type="binding site" evidence="10">
    <location>
        <begin position="221"/>
        <end position="222"/>
    </location>
    <ligand>
        <name>NAD(+)</name>
        <dbReference type="ChEBI" id="CHEBI:57540"/>
    </ligand>
</feature>
<evidence type="ECO:0000256" key="9">
    <source>
        <dbReference type="PIRSR" id="PIRSR037938-1"/>
    </source>
</evidence>
<evidence type="ECO:0000256" key="6">
    <source>
        <dbReference type="ARBA" id="ARBA00023027"/>
    </source>
</evidence>
<keyword evidence="3 8" id="KW-0808">Transferase</keyword>
<evidence type="ECO:0000256" key="13">
    <source>
        <dbReference type="SAM" id="MobiDB-lite"/>
    </source>
</evidence>
<dbReference type="SUPFAM" id="SSF52467">
    <property type="entry name" value="DHS-like NAD/FAD-binding domain"/>
    <property type="match status" value="1"/>
</dbReference>
<dbReference type="Gene3D" id="3.30.1600.10">
    <property type="entry name" value="SIR2/SIRT2 'Small Domain"/>
    <property type="match status" value="1"/>
</dbReference>
<feature type="active site" description="Proton acceptor" evidence="9 12">
    <location>
        <position position="145"/>
    </location>
</feature>
<dbReference type="InterPro" id="IPR003000">
    <property type="entry name" value="Sirtuin"/>
</dbReference>
<protein>
    <recommendedName>
        <fullName evidence="8">NAD-dependent protein deacetylase</fullName>
        <ecNumber evidence="8">2.3.1.286</ecNumber>
    </recommendedName>
</protein>
<evidence type="ECO:0000256" key="8">
    <source>
        <dbReference type="PIRNR" id="PIRNR037938"/>
    </source>
</evidence>
<keyword evidence="16" id="KW-1185">Reference proteome</keyword>
<dbReference type="GO" id="GO:0005739">
    <property type="term" value="C:mitochondrion"/>
    <property type="evidence" value="ECO:0007669"/>
    <property type="project" value="UniProtKB-SubCell"/>
</dbReference>
<dbReference type="InParanoid" id="A0A067MJH6"/>
<dbReference type="InterPro" id="IPR026591">
    <property type="entry name" value="Sirtuin_cat_small_dom_sf"/>
</dbReference>
<dbReference type="InterPro" id="IPR017328">
    <property type="entry name" value="Sirtuin_class_I"/>
</dbReference>
<feature type="binding site" evidence="11 12">
    <location>
        <position position="182"/>
    </location>
    <ligand>
        <name>Zn(2+)</name>
        <dbReference type="ChEBI" id="CHEBI:29105"/>
    </ligand>
</feature>
<evidence type="ECO:0000256" key="5">
    <source>
        <dbReference type="ARBA" id="ARBA00022833"/>
    </source>
</evidence>
<feature type="binding site" evidence="10">
    <location>
        <begin position="125"/>
        <end position="128"/>
    </location>
    <ligand>
        <name>NAD(+)</name>
        <dbReference type="ChEBI" id="CHEBI:57540"/>
    </ligand>
</feature>
<dbReference type="GO" id="GO:0008270">
    <property type="term" value="F:zinc ion binding"/>
    <property type="evidence" value="ECO:0007669"/>
    <property type="project" value="UniProtKB-UniRule"/>
</dbReference>
<dbReference type="InterPro" id="IPR050134">
    <property type="entry name" value="NAD-dep_sirtuin_deacylases"/>
</dbReference>
<evidence type="ECO:0000313" key="16">
    <source>
        <dbReference type="Proteomes" id="UP000027195"/>
    </source>
</evidence>
<keyword evidence="4 8" id="KW-0479">Metal-binding</keyword>
<evidence type="ECO:0000259" key="14">
    <source>
        <dbReference type="PROSITE" id="PS50305"/>
    </source>
</evidence>
<feature type="region of interest" description="Disordered" evidence="13">
    <location>
        <begin position="290"/>
        <end position="332"/>
    </location>
</feature>
<dbReference type="PROSITE" id="PS50305">
    <property type="entry name" value="SIRTUIN"/>
    <property type="match status" value="1"/>
</dbReference>
<dbReference type="STRING" id="930990.A0A067MJH6"/>
<dbReference type="PANTHER" id="PTHR11085">
    <property type="entry name" value="NAD-DEPENDENT PROTEIN DEACYLASE SIRTUIN-5, MITOCHONDRIAL-RELATED"/>
    <property type="match status" value="1"/>
</dbReference>
<accession>A0A067MJH6</accession>
<feature type="binding site" evidence="10">
    <location>
        <begin position="43"/>
        <end position="47"/>
    </location>
    <ligand>
        <name>NAD(+)</name>
        <dbReference type="ChEBI" id="CHEBI:57540"/>
    </ligand>
</feature>
<feature type="binding site" evidence="12">
    <location>
        <position position="177"/>
    </location>
    <ligand>
        <name>Zn(2+)</name>
        <dbReference type="ChEBI" id="CHEBI:29105"/>
    </ligand>
</feature>
<evidence type="ECO:0000256" key="2">
    <source>
        <dbReference type="ARBA" id="ARBA00006924"/>
    </source>
</evidence>
<dbReference type="GO" id="GO:0070403">
    <property type="term" value="F:NAD+ binding"/>
    <property type="evidence" value="ECO:0007669"/>
    <property type="project" value="UniProtKB-UniRule"/>
</dbReference>
<reference evidence="16" key="1">
    <citation type="journal article" date="2014" name="Proc. Natl. Acad. Sci. U.S.A.">
        <title>Extensive sampling of basidiomycete genomes demonstrates inadequacy of the white-rot/brown-rot paradigm for wood decay fungi.</title>
        <authorList>
            <person name="Riley R."/>
            <person name="Salamov A.A."/>
            <person name="Brown D.W."/>
            <person name="Nagy L.G."/>
            <person name="Floudas D."/>
            <person name="Held B.W."/>
            <person name="Levasseur A."/>
            <person name="Lombard V."/>
            <person name="Morin E."/>
            <person name="Otillar R."/>
            <person name="Lindquist E.A."/>
            <person name="Sun H."/>
            <person name="LaButti K.M."/>
            <person name="Schmutz J."/>
            <person name="Jabbour D."/>
            <person name="Luo H."/>
            <person name="Baker S.E."/>
            <person name="Pisabarro A.G."/>
            <person name="Walton J.D."/>
            <person name="Blanchette R.A."/>
            <person name="Henrissat B."/>
            <person name="Martin F."/>
            <person name="Cullen D."/>
            <person name="Hibbett D.S."/>
            <person name="Grigoriev I.V."/>
        </authorList>
    </citation>
    <scope>NUCLEOTIDE SEQUENCE [LARGE SCALE GENOMIC DNA]</scope>
    <source>
        <strain evidence="16">FD-172 SS1</strain>
    </source>
</reference>
<dbReference type="CDD" id="cd01408">
    <property type="entry name" value="SIRT1"/>
    <property type="match status" value="1"/>
</dbReference>
<evidence type="ECO:0000256" key="11">
    <source>
        <dbReference type="PIRSR" id="PIRSR037938-3"/>
    </source>
</evidence>
<keyword evidence="6 8" id="KW-0520">NAD</keyword>
<organism evidence="15 16">
    <name type="scientific">Botryobasidium botryosum (strain FD-172 SS1)</name>
    <dbReference type="NCBI Taxonomy" id="930990"/>
    <lineage>
        <taxon>Eukaryota</taxon>
        <taxon>Fungi</taxon>
        <taxon>Dikarya</taxon>
        <taxon>Basidiomycota</taxon>
        <taxon>Agaricomycotina</taxon>
        <taxon>Agaricomycetes</taxon>
        <taxon>Cantharellales</taxon>
        <taxon>Botryobasidiaceae</taxon>
        <taxon>Botryobasidium</taxon>
    </lineage>
</organism>
<evidence type="ECO:0000256" key="3">
    <source>
        <dbReference type="ARBA" id="ARBA00022679"/>
    </source>
</evidence>
<dbReference type="EMBL" id="KL198053">
    <property type="protein sequence ID" value="KDQ12037.1"/>
    <property type="molecule type" value="Genomic_DNA"/>
</dbReference>
<evidence type="ECO:0000256" key="12">
    <source>
        <dbReference type="PROSITE-ProRule" id="PRU00236"/>
    </source>
</evidence>
<gene>
    <name evidence="15" type="ORF">BOTBODRAFT_34903</name>
</gene>
<evidence type="ECO:0000256" key="7">
    <source>
        <dbReference type="ARBA" id="ARBA00023128"/>
    </source>
</evidence>
<dbReference type="InterPro" id="IPR026590">
    <property type="entry name" value="Ssirtuin_cat_dom"/>
</dbReference>
<comment type="similarity">
    <text evidence="2 8">Belongs to the sirtuin family. Class I subfamily.</text>
</comment>
<dbReference type="InterPro" id="IPR029035">
    <property type="entry name" value="DHS-like_NAD/FAD-binding_dom"/>
</dbReference>
<dbReference type="AlphaFoldDB" id="A0A067MJH6"/>
<dbReference type="Pfam" id="PF02146">
    <property type="entry name" value="SIR2"/>
    <property type="match status" value="1"/>
</dbReference>
<proteinExistence type="inferred from homology"/>
<feature type="region of interest" description="Disordered" evidence="13">
    <location>
        <begin position="363"/>
        <end position="383"/>
    </location>
</feature>
<evidence type="ECO:0000256" key="1">
    <source>
        <dbReference type="ARBA" id="ARBA00004173"/>
    </source>
</evidence>
<evidence type="ECO:0000256" key="4">
    <source>
        <dbReference type="ARBA" id="ARBA00022723"/>
    </source>
</evidence>
<feature type="binding site" evidence="10">
    <location>
        <begin position="245"/>
        <end position="247"/>
    </location>
    <ligand>
        <name>NAD(+)</name>
        <dbReference type="ChEBI" id="CHEBI:57540"/>
    </ligand>
</feature>